<dbReference type="PATRIC" id="fig|1045858.4.peg.1119"/>
<evidence type="ECO:0000313" key="1">
    <source>
        <dbReference type="EMBL" id="AEM21742.1"/>
    </source>
</evidence>
<dbReference type="RefSeq" id="WP_014487575.1">
    <property type="nucleotide sequence ID" value="NC_017243.1"/>
</dbReference>
<dbReference type="KEGG" id="bip:Bint_1119"/>
<dbReference type="GeneID" id="44969667"/>
<keyword evidence="2" id="KW-1185">Reference proteome</keyword>
<dbReference type="AlphaFoldDB" id="G0EMQ4"/>
<dbReference type="OrthoDB" id="9849576at2"/>
<dbReference type="EMBL" id="CP002874">
    <property type="protein sequence ID" value="AEM21742.1"/>
    <property type="molecule type" value="Genomic_DNA"/>
</dbReference>
<sequence>MFRFLIISMLITSSLFSETLILFPFNGIEHNDNISILEMFNEHISKTDTIKIINPPLMNYDFNSLNMKEYNEIMMNYAIKSNADYVLFGYLSYINETKKLNIKVMNIKNNNIIYSYPWSFEYIERIEYEISQKIYPDIVIKILDDSSMQF</sequence>
<name>G0EMQ4_BRAIP</name>
<reference evidence="1 2" key="1">
    <citation type="journal article" date="2011" name="BMC Genomics">
        <title>Complete genome sequence of Brachyspira intermedia reveals unique genomic features in Brachyspira species and phage-mediated horizontal gene transfer.</title>
        <authorList>
            <person name="Hafstrom T."/>
            <person name="Jansson D.S."/>
            <person name="Segerman B."/>
        </authorList>
    </citation>
    <scope>NUCLEOTIDE SEQUENCE [LARGE SCALE GENOMIC DNA]</scope>
    <source>
        <strain evidence="2">ATCC 51140 / PWS/A</strain>
    </source>
</reference>
<dbReference type="HOGENOM" id="CLU_1737038_0_0_12"/>
<proteinExistence type="predicted"/>
<organism evidence="1 2">
    <name type="scientific">Brachyspira intermedia (strain ATCC 51140 / PWS/A)</name>
    <name type="common">Serpulina intermedia</name>
    <dbReference type="NCBI Taxonomy" id="1045858"/>
    <lineage>
        <taxon>Bacteria</taxon>
        <taxon>Pseudomonadati</taxon>
        <taxon>Spirochaetota</taxon>
        <taxon>Spirochaetia</taxon>
        <taxon>Brachyspirales</taxon>
        <taxon>Brachyspiraceae</taxon>
        <taxon>Brachyspira</taxon>
    </lineage>
</organism>
<gene>
    <name evidence="1" type="ordered locus">Bint_1119</name>
</gene>
<accession>G0EMQ4</accession>
<evidence type="ECO:0000313" key="2">
    <source>
        <dbReference type="Proteomes" id="UP000008522"/>
    </source>
</evidence>
<dbReference type="Proteomes" id="UP000008522">
    <property type="component" value="Chromosome"/>
</dbReference>
<protein>
    <submittedName>
        <fullName evidence="1">Uncharacterized protein</fullName>
    </submittedName>
</protein>